<reference evidence="1 2" key="1">
    <citation type="submission" date="2018-11" db="EMBL/GenBank/DDBJ databases">
        <title>Genome sequencing and assembly of Clostridium tagluense strain A121.</title>
        <authorList>
            <person name="Murakami T."/>
            <person name="Segawa T."/>
            <person name="Shcherbakova V.A."/>
            <person name="Mori H."/>
            <person name="Yoshimura Y."/>
        </authorList>
    </citation>
    <scope>NUCLEOTIDE SEQUENCE [LARGE SCALE GENOMIC DNA]</scope>
    <source>
        <strain evidence="1 2">A121</strain>
    </source>
</reference>
<organism evidence="1 2">
    <name type="scientific">Clostridium tagluense</name>
    <dbReference type="NCBI Taxonomy" id="360422"/>
    <lineage>
        <taxon>Bacteria</taxon>
        <taxon>Bacillati</taxon>
        <taxon>Bacillota</taxon>
        <taxon>Clostridia</taxon>
        <taxon>Eubacteriales</taxon>
        <taxon>Clostridiaceae</taxon>
        <taxon>Clostridium</taxon>
    </lineage>
</organism>
<comment type="caution">
    <text evidence="1">The sequence shown here is derived from an EMBL/GenBank/DDBJ whole genome shotgun (WGS) entry which is preliminary data.</text>
</comment>
<dbReference type="RefSeq" id="WP_125006489.1">
    <property type="nucleotide sequence ID" value="NZ_BHYK01000065.1"/>
</dbReference>
<dbReference type="AlphaFoldDB" id="A0A401UUF2"/>
<keyword evidence="2" id="KW-1185">Reference proteome</keyword>
<evidence type="ECO:0000313" key="1">
    <source>
        <dbReference type="EMBL" id="GCD13180.1"/>
    </source>
</evidence>
<dbReference type="Proteomes" id="UP000287872">
    <property type="component" value="Unassembled WGS sequence"/>
</dbReference>
<sequence>MGRLIVTEIKITDKEIIIIRVLESEENTFTTGVKEIYPLSENVKINIERNDKGLYRCIKGFSLEKCDDNGFTIEEEYETVEQGSIWHIPEDENYRFISGEIRLESDDLSWVEITKEHLEEYFEIVI</sequence>
<gene>
    <name evidence="1" type="ORF">Ctaglu_48030</name>
</gene>
<dbReference type="EMBL" id="BHYK01000065">
    <property type="protein sequence ID" value="GCD13180.1"/>
    <property type="molecule type" value="Genomic_DNA"/>
</dbReference>
<proteinExistence type="predicted"/>
<evidence type="ECO:0000313" key="2">
    <source>
        <dbReference type="Proteomes" id="UP000287872"/>
    </source>
</evidence>
<accession>A0A401UUF2</accession>
<name>A0A401UUF2_9CLOT</name>
<dbReference type="OrthoDB" id="1957732at2"/>
<protein>
    <submittedName>
        <fullName evidence="1">Uncharacterized protein</fullName>
    </submittedName>
</protein>